<dbReference type="InterPro" id="IPR011009">
    <property type="entry name" value="Kinase-like_dom_sf"/>
</dbReference>
<proteinExistence type="predicted"/>
<dbReference type="SUPFAM" id="SSF56112">
    <property type="entry name" value="Protein kinase-like (PK-like)"/>
    <property type="match status" value="1"/>
</dbReference>
<gene>
    <name evidence="2" type="ORF">GSTENG00002366001</name>
</gene>
<dbReference type="OrthoDB" id="336747at2759"/>
<dbReference type="AlphaFoldDB" id="Q4TE90"/>
<accession>Q4TE90</accession>
<dbReference type="Gene3D" id="1.10.510.10">
    <property type="entry name" value="Transferase(Phosphotransferase) domain 1"/>
    <property type="match status" value="1"/>
</dbReference>
<feature type="region of interest" description="Disordered" evidence="1">
    <location>
        <begin position="44"/>
        <end position="79"/>
    </location>
</feature>
<sequence length="135" mass="14709">ITRSWSVRPASAACSNTPTSSASTTASQRRAPTTWSLTCEYQNLEQDPEPGAGPRTWSKSQDLEQDPGLAAGPAQRPAAPHRVVGLCRVTGGELFEDIVAREYYSELTPGDHCIQQILEAVLHCHQMGVVHRDLK</sequence>
<comment type="caution">
    <text evidence="2">The sequence shown here is derived from an EMBL/GenBank/DDBJ whole genome shotgun (WGS) entry which is preliminary data.</text>
</comment>
<protein>
    <submittedName>
        <fullName evidence="2">(spotted green pufferfish) hypothetical protein</fullName>
    </submittedName>
</protein>
<name>Q4TE90_TETNG</name>
<dbReference type="PANTHER" id="PTHR24347">
    <property type="entry name" value="SERINE/THREONINE-PROTEIN KINASE"/>
    <property type="match status" value="1"/>
</dbReference>
<evidence type="ECO:0000256" key="1">
    <source>
        <dbReference type="SAM" id="MobiDB-lite"/>
    </source>
</evidence>
<evidence type="ECO:0000313" key="2">
    <source>
        <dbReference type="EMBL" id="CAF88792.1"/>
    </source>
</evidence>
<feature type="non-terminal residue" evidence="2">
    <location>
        <position position="135"/>
    </location>
</feature>
<reference evidence="2" key="2">
    <citation type="submission" date="2004-02" db="EMBL/GenBank/DDBJ databases">
        <authorList>
            <consortium name="Genoscope"/>
            <consortium name="Whitehead Institute Centre for Genome Research"/>
        </authorList>
    </citation>
    <scope>NUCLEOTIDE SEQUENCE</scope>
</reference>
<feature type="compositionally biased region" description="Low complexity" evidence="1">
    <location>
        <begin position="9"/>
        <end position="32"/>
    </location>
</feature>
<reference evidence="2" key="1">
    <citation type="journal article" date="2004" name="Nature">
        <title>Genome duplication in the teleost fish Tetraodon nigroviridis reveals the early vertebrate proto-karyotype.</title>
        <authorList>
            <person name="Jaillon O."/>
            <person name="Aury J.-M."/>
            <person name="Brunet F."/>
            <person name="Petit J.-L."/>
            <person name="Stange-Thomann N."/>
            <person name="Mauceli E."/>
            <person name="Bouneau L."/>
            <person name="Fischer C."/>
            <person name="Ozouf-Costaz C."/>
            <person name="Bernot A."/>
            <person name="Nicaud S."/>
            <person name="Jaffe D."/>
            <person name="Fisher S."/>
            <person name="Lutfalla G."/>
            <person name="Dossat C."/>
            <person name="Segurens B."/>
            <person name="Dasilva C."/>
            <person name="Salanoubat M."/>
            <person name="Levy M."/>
            <person name="Boudet N."/>
            <person name="Castellano S."/>
            <person name="Anthouard V."/>
            <person name="Jubin C."/>
            <person name="Castelli V."/>
            <person name="Katinka M."/>
            <person name="Vacherie B."/>
            <person name="Biemont C."/>
            <person name="Skalli Z."/>
            <person name="Cattolico L."/>
            <person name="Poulain J."/>
            <person name="De Berardinis V."/>
            <person name="Cruaud C."/>
            <person name="Duprat S."/>
            <person name="Brottier P."/>
            <person name="Coutanceau J.-P."/>
            <person name="Gouzy J."/>
            <person name="Parra G."/>
            <person name="Lardier G."/>
            <person name="Chapple C."/>
            <person name="McKernan K.J."/>
            <person name="McEwan P."/>
            <person name="Bosak S."/>
            <person name="Kellis M."/>
            <person name="Volff J.-N."/>
            <person name="Guigo R."/>
            <person name="Zody M.C."/>
            <person name="Mesirov J."/>
            <person name="Lindblad-Toh K."/>
            <person name="Birren B."/>
            <person name="Nusbaum C."/>
            <person name="Kahn D."/>
            <person name="Robinson-Rechavi M."/>
            <person name="Laudet V."/>
            <person name="Schachter V."/>
            <person name="Quetier F."/>
            <person name="Saurin W."/>
            <person name="Scarpelli C."/>
            <person name="Wincker P."/>
            <person name="Lander E.S."/>
            <person name="Weissenbach J."/>
            <person name="Roest Crollius H."/>
        </authorList>
    </citation>
    <scope>NUCLEOTIDE SEQUENCE [LARGE SCALE GENOMIC DNA]</scope>
</reference>
<feature type="region of interest" description="Disordered" evidence="1">
    <location>
        <begin position="1"/>
        <end position="32"/>
    </location>
</feature>
<feature type="non-terminal residue" evidence="2">
    <location>
        <position position="1"/>
    </location>
</feature>
<dbReference type="EMBL" id="CAAE01005556">
    <property type="protein sequence ID" value="CAF88792.1"/>
    <property type="molecule type" value="Genomic_DNA"/>
</dbReference>
<dbReference type="KEGG" id="tng:GSTEN00002366G001"/>
<organism evidence="2">
    <name type="scientific">Tetraodon nigroviridis</name>
    <name type="common">Spotted green pufferfish</name>
    <name type="synonym">Chelonodon nigroviridis</name>
    <dbReference type="NCBI Taxonomy" id="99883"/>
    <lineage>
        <taxon>Eukaryota</taxon>
        <taxon>Metazoa</taxon>
        <taxon>Chordata</taxon>
        <taxon>Craniata</taxon>
        <taxon>Vertebrata</taxon>
        <taxon>Euteleostomi</taxon>
        <taxon>Actinopterygii</taxon>
        <taxon>Neopterygii</taxon>
        <taxon>Teleostei</taxon>
        <taxon>Neoteleostei</taxon>
        <taxon>Acanthomorphata</taxon>
        <taxon>Eupercaria</taxon>
        <taxon>Tetraodontiformes</taxon>
        <taxon>Tetradontoidea</taxon>
        <taxon>Tetraodontidae</taxon>
        <taxon>Tetraodon</taxon>
    </lineage>
</organism>